<evidence type="ECO:0000259" key="1">
    <source>
        <dbReference type="Pfam" id="PF03968"/>
    </source>
</evidence>
<dbReference type="AlphaFoldDB" id="A0A653JZY2"/>
<accession>A0A653JZY2</accession>
<organism evidence="2 3">
    <name type="scientific">Acinetobacter proteolyticus</name>
    <dbReference type="NCBI Taxonomy" id="1776741"/>
    <lineage>
        <taxon>Bacteria</taxon>
        <taxon>Pseudomonadati</taxon>
        <taxon>Pseudomonadota</taxon>
        <taxon>Gammaproteobacteria</taxon>
        <taxon>Moraxellales</taxon>
        <taxon>Moraxellaceae</taxon>
        <taxon>Acinetobacter</taxon>
    </lineage>
</organism>
<dbReference type="EMBL" id="CABWKZ010000003">
    <property type="protein sequence ID" value="VXA53986.1"/>
    <property type="molecule type" value="Genomic_DNA"/>
</dbReference>
<protein>
    <submittedName>
        <fullName evidence="2">Lipopolysaccharide transporter</fullName>
    </submittedName>
</protein>
<evidence type="ECO:0000313" key="3">
    <source>
        <dbReference type="Proteomes" id="UP000430404"/>
    </source>
</evidence>
<feature type="domain" description="Organic solvent tolerance-like N-terminal" evidence="1">
    <location>
        <begin position="2"/>
        <end position="40"/>
    </location>
</feature>
<evidence type="ECO:0000313" key="2">
    <source>
        <dbReference type="EMBL" id="VXA53986.1"/>
    </source>
</evidence>
<reference evidence="2 3" key="1">
    <citation type="submission" date="2019-10" db="EMBL/GenBank/DDBJ databases">
        <authorList>
            <person name="Karimi E."/>
        </authorList>
    </citation>
    <scope>NUCLEOTIDE SEQUENCE [LARGE SCALE GENOMIC DNA]</scope>
    <source>
        <strain evidence="2">Acinetobacter sp. 8BE</strain>
    </source>
</reference>
<dbReference type="Pfam" id="PF03968">
    <property type="entry name" value="LptD_N"/>
    <property type="match status" value="1"/>
</dbReference>
<dbReference type="InterPro" id="IPR005653">
    <property type="entry name" value="OstA-like_N"/>
</dbReference>
<dbReference type="Gene3D" id="2.60.450.10">
    <property type="entry name" value="Lipopolysaccharide (LPS) transport protein A like domain"/>
    <property type="match status" value="1"/>
</dbReference>
<name>A0A653JZY2_9GAMM</name>
<gene>
    <name evidence="2" type="ORF">ACI8B_110059</name>
</gene>
<dbReference type="Proteomes" id="UP000430404">
    <property type="component" value="Unassembled WGS sequence"/>
</dbReference>
<proteinExistence type="predicted"/>
<sequence length="73" mass="8004">MKADRIDYSTSATEIILKGNASVIMDGSSISAETLRYNLTVGDIEAQGVPNKRVQMIIPPQKNAQMKPLIRSQ</sequence>